<evidence type="ECO:0000256" key="7">
    <source>
        <dbReference type="ARBA" id="ARBA00023136"/>
    </source>
</evidence>
<keyword evidence="12" id="KW-0560">Oxidoreductase</keyword>
<dbReference type="InterPro" id="IPR001750">
    <property type="entry name" value="ND/Mrp_TM"/>
</dbReference>
<keyword evidence="6 9" id="KW-1133">Transmembrane helix</keyword>
<feature type="transmembrane region" description="Helical" evidence="9">
    <location>
        <begin position="310"/>
        <end position="329"/>
    </location>
</feature>
<dbReference type="PRINTS" id="PR01434">
    <property type="entry name" value="NADHDHGNASE5"/>
</dbReference>
<evidence type="ECO:0000256" key="1">
    <source>
        <dbReference type="ARBA" id="ARBA00004651"/>
    </source>
</evidence>
<feature type="transmembrane region" description="Helical" evidence="9">
    <location>
        <begin position="138"/>
        <end position="156"/>
    </location>
</feature>
<dbReference type="PANTHER" id="PTHR42703:SF1">
    <property type="entry name" value="NA(+)_H(+) ANTIPORTER SUBUNIT D1"/>
    <property type="match status" value="1"/>
</dbReference>
<comment type="subcellular location">
    <subcellularLocation>
        <location evidence="1">Cell membrane</location>
        <topology evidence="1">Multi-pass membrane protein</topology>
    </subcellularLocation>
    <subcellularLocation>
        <location evidence="8">Membrane</location>
        <topology evidence="8">Multi-pass membrane protein</topology>
    </subcellularLocation>
</comment>
<dbReference type="STRING" id="293826.Amet_4152"/>
<keyword evidence="7 9" id="KW-0472">Membrane</keyword>
<evidence type="ECO:0000256" key="4">
    <source>
        <dbReference type="ARBA" id="ARBA00022475"/>
    </source>
</evidence>
<feature type="transmembrane region" description="Helical" evidence="9">
    <location>
        <begin position="35"/>
        <end position="55"/>
    </location>
</feature>
<protein>
    <submittedName>
        <fullName evidence="12">NADH dehydrogenase (Quinone)</fullName>
        <ecNumber evidence="12">1.6.99.5</ecNumber>
    </submittedName>
</protein>
<feature type="transmembrane region" description="Helical" evidence="9">
    <location>
        <begin position="372"/>
        <end position="397"/>
    </location>
</feature>
<dbReference type="Pfam" id="PF00361">
    <property type="entry name" value="Proton_antipo_M"/>
    <property type="match status" value="1"/>
</dbReference>
<feature type="domain" description="NADH:quinone oxidoreductase/Mrp antiporter transmembrane" evidence="10">
    <location>
        <begin position="133"/>
        <end position="428"/>
    </location>
</feature>
<dbReference type="InterPro" id="IPR050586">
    <property type="entry name" value="CPA3_Na-H_Antiporter_D"/>
</dbReference>
<dbReference type="PANTHER" id="PTHR42703">
    <property type="entry name" value="NADH DEHYDROGENASE"/>
    <property type="match status" value="1"/>
</dbReference>
<dbReference type="AlphaFoldDB" id="A6TVL5"/>
<organism evidence="12 13">
    <name type="scientific">Alkaliphilus metalliredigens (strain QYMF)</name>
    <dbReference type="NCBI Taxonomy" id="293826"/>
    <lineage>
        <taxon>Bacteria</taxon>
        <taxon>Bacillati</taxon>
        <taxon>Bacillota</taxon>
        <taxon>Clostridia</taxon>
        <taxon>Peptostreptococcales</taxon>
        <taxon>Natronincolaceae</taxon>
        <taxon>Alkaliphilus</taxon>
    </lineage>
</organism>
<feature type="domain" description="NADH-Ubiquinone oxidoreductase (complex I) chain 5 N-terminal" evidence="11">
    <location>
        <begin position="71"/>
        <end position="113"/>
    </location>
</feature>
<evidence type="ECO:0000313" key="13">
    <source>
        <dbReference type="Proteomes" id="UP000001572"/>
    </source>
</evidence>
<feature type="transmembrane region" description="Helical" evidence="9">
    <location>
        <begin position="249"/>
        <end position="273"/>
    </location>
</feature>
<sequence length="498" mass="55333">MSSIHFPVYILLLLLISAILIPLKKGDYDDGFKWEMMGVLGLAWALSLSLLIFVLRDQSFTYTFGQWNPTIGIEFVVDEFSALMTLVVLSVATLIIIYSLKDIEHEILKEQFFSYYTLIFLLLFSMIGMIFTNDLFNLYVFMEILSLTSCGIISIKRKKENLMASFKYLMLGAIGSVSILMGIALLYMVTGHLNMTAAYEVITQVWQSYPRNILIALGFILTGFGIKAAIFPLHIWLPDAHSNAPTPSSALLSGLVVKVYVFAIAKILFRVLGQDIVQSIGVTEFITYFAVLSMIMGSVFAIGQTDIKRLLAYSSVAQIGYIFLGLGLATELGFSAGLFHVITHALMKSALFLSAGAIIYQTGKRDIRDLDGIGYQMPITMGVFSVAALGMIGIPGLNGFMSKWYLSLAVLEADKPVFLIMILISSFLNAIYYLPIIIAAFLKESNERDNVMVLDRLPKTMMYPMVIIAIGCVVMGFFPHIVMDVVERAVPTFLFINN</sequence>
<feature type="transmembrane region" description="Helical" evidence="9">
    <location>
        <begin position="417"/>
        <end position="442"/>
    </location>
</feature>
<evidence type="ECO:0000259" key="11">
    <source>
        <dbReference type="Pfam" id="PF00662"/>
    </source>
</evidence>
<comment type="similarity">
    <text evidence="2">Belongs to the CPA3 antiporters (TC 2.A.63) subunit D family.</text>
</comment>
<feature type="transmembrane region" description="Helical" evidence="9">
    <location>
        <begin position="6"/>
        <end position="23"/>
    </location>
</feature>
<dbReference type="GO" id="GO:0005886">
    <property type="term" value="C:plasma membrane"/>
    <property type="evidence" value="ECO:0007669"/>
    <property type="project" value="UniProtKB-SubCell"/>
</dbReference>
<dbReference type="EMBL" id="CP000724">
    <property type="protein sequence ID" value="ABR50233.1"/>
    <property type="molecule type" value="Genomic_DNA"/>
</dbReference>
<gene>
    <name evidence="12" type="ordered locus">Amet_4152</name>
</gene>
<dbReference type="InterPro" id="IPR001516">
    <property type="entry name" value="Proton_antipo_N"/>
</dbReference>
<evidence type="ECO:0000256" key="5">
    <source>
        <dbReference type="ARBA" id="ARBA00022692"/>
    </source>
</evidence>
<evidence type="ECO:0000256" key="6">
    <source>
        <dbReference type="ARBA" id="ARBA00022989"/>
    </source>
</evidence>
<feature type="transmembrane region" description="Helical" evidence="9">
    <location>
        <begin position="80"/>
        <end position="100"/>
    </location>
</feature>
<keyword evidence="5 8" id="KW-0812">Transmembrane</keyword>
<proteinExistence type="inferred from homology"/>
<evidence type="ECO:0000256" key="9">
    <source>
        <dbReference type="SAM" id="Phobius"/>
    </source>
</evidence>
<dbReference type="OrthoDB" id="9807568at2"/>
<dbReference type="HOGENOM" id="CLU_007100_9_5_9"/>
<evidence type="ECO:0000256" key="2">
    <source>
        <dbReference type="ARBA" id="ARBA00005346"/>
    </source>
</evidence>
<evidence type="ECO:0000256" key="8">
    <source>
        <dbReference type="RuleBase" id="RU000320"/>
    </source>
</evidence>
<accession>A6TVL5</accession>
<feature type="transmembrane region" description="Helical" evidence="9">
    <location>
        <begin position="168"/>
        <end position="193"/>
    </location>
</feature>
<dbReference type="eggNOG" id="COG0651">
    <property type="taxonomic scope" value="Bacteria"/>
</dbReference>
<dbReference type="EC" id="1.6.99.5" evidence="12"/>
<dbReference type="GO" id="GO:0016491">
    <property type="term" value="F:oxidoreductase activity"/>
    <property type="evidence" value="ECO:0007669"/>
    <property type="project" value="UniProtKB-KW"/>
</dbReference>
<dbReference type="RefSeq" id="WP_012065181.1">
    <property type="nucleotide sequence ID" value="NC_009633.1"/>
</dbReference>
<feature type="transmembrane region" description="Helical" evidence="9">
    <location>
        <begin position="463"/>
        <end position="482"/>
    </location>
</feature>
<keyword evidence="4" id="KW-1003">Cell membrane</keyword>
<feature type="transmembrane region" description="Helical" evidence="9">
    <location>
        <begin position="213"/>
        <end position="237"/>
    </location>
</feature>
<feature type="transmembrane region" description="Helical" evidence="9">
    <location>
        <begin position="112"/>
        <end position="132"/>
    </location>
</feature>
<name>A6TVL5_ALKMQ</name>
<feature type="transmembrane region" description="Helical" evidence="9">
    <location>
        <begin position="341"/>
        <end position="360"/>
    </location>
</feature>
<reference evidence="13" key="1">
    <citation type="journal article" date="2016" name="Genome Announc.">
        <title>Complete genome sequence of Alkaliphilus metalliredigens strain QYMF, an alkaliphilic and metal-reducing bacterium isolated from borax-contaminated leachate ponds.</title>
        <authorList>
            <person name="Hwang C."/>
            <person name="Copeland A."/>
            <person name="Lucas S."/>
            <person name="Lapidus A."/>
            <person name="Barry K."/>
            <person name="Detter J.C."/>
            <person name="Glavina Del Rio T."/>
            <person name="Hammon N."/>
            <person name="Israni S."/>
            <person name="Dalin E."/>
            <person name="Tice H."/>
            <person name="Pitluck S."/>
            <person name="Chertkov O."/>
            <person name="Brettin T."/>
            <person name="Bruce D."/>
            <person name="Han C."/>
            <person name="Schmutz J."/>
            <person name="Larimer F."/>
            <person name="Land M.L."/>
            <person name="Hauser L."/>
            <person name="Kyrpides N."/>
            <person name="Mikhailova N."/>
            <person name="Ye Q."/>
            <person name="Zhou J."/>
            <person name="Richardson P."/>
            <person name="Fields M.W."/>
        </authorList>
    </citation>
    <scope>NUCLEOTIDE SEQUENCE [LARGE SCALE GENOMIC DNA]</scope>
    <source>
        <strain evidence="13">QYMF</strain>
    </source>
</reference>
<evidence type="ECO:0000313" key="12">
    <source>
        <dbReference type="EMBL" id="ABR50233.1"/>
    </source>
</evidence>
<evidence type="ECO:0000259" key="10">
    <source>
        <dbReference type="Pfam" id="PF00361"/>
    </source>
</evidence>
<dbReference type="Proteomes" id="UP000001572">
    <property type="component" value="Chromosome"/>
</dbReference>
<dbReference type="Pfam" id="PF00662">
    <property type="entry name" value="Proton_antipo_N"/>
    <property type="match status" value="1"/>
</dbReference>
<feature type="transmembrane region" description="Helical" evidence="9">
    <location>
        <begin position="285"/>
        <end position="303"/>
    </location>
</feature>
<comment type="similarity">
    <text evidence="3">Belongs to the CPA3 antiporters (TC 2.A.63) subunit A family.</text>
</comment>
<keyword evidence="13" id="KW-1185">Reference proteome</keyword>
<evidence type="ECO:0000256" key="3">
    <source>
        <dbReference type="ARBA" id="ARBA00008483"/>
    </source>
</evidence>
<dbReference type="KEGG" id="amt:Amet_4152"/>